<dbReference type="InterPro" id="IPR002710">
    <property type="entry name" value="Dilute_dom"/>
</dbReference>
<dbReference type="PROSITE" id="PS51126">
    <property type="entry name" value="DILUTE"/>
    <property type="match status" value="1"/>
</dbReference>
<name>A0A438DSE8_VITVI</name>
<gene>
    <name evidence="2" type="primary">XI-K_3</name>
    <name evidence="2" type="ORF">CK203_090305</name>
</gene>
<dbReference type="InterPro" id="IPR052072">
    <property type="entry name" value="Vascular_dev_regulator"/>
</dbReference>
<evidence type="ECO:0000259" key="1">
    <source>
        <dbReference type="PROSITE" id="PS51126"/>
    </source>
</evidence>
<dbReference type="EMBL" id="QGNW01001507">
    <property type="protein sequence ID" value="RVW38409.1"/>
    <property type="molecule type" value="Genomic_DNA"/>
</dbReference>
<dbReference type="PANTHER" id="PTHR16027">
    <property type="entry name" value="DILUTE DOMAIN-CONTAINING PROTEIN YPR089W"/>
    <property type="match status" value="1"/>
</dbReference>
<dbReference type="PANTHER" id="PTHR16027:SF6">
    <property type="entry name" value="DILUTE DOMAIN-CONTAINING PROTEIN"/>
    <property type="match status" value="1"/>
</dbReference>
<accession>A0A438DSE8</accession>
<protein>
    <submittedName>
        <fullName evidence="2">Myosin-17</fullName>
    </submittedName>
</protein>
<dbReference type="Pfam" id="PF01843">
    <property type="entry name" value="DIL"/>
    <property type="match status" value="1"/>
</dbReference>
<sequence length="123" mass="13981">MTKPEPHMGSTNMPLFGRVHKSVPHLLDIVTVQVPPFLVCKVFTQIFSFIDVQLFNSGIFKFIFAVSFLRRECCSFSNGEFVKTGLAELENLCHEATKEYVGSAWDELSISDKQLDSWFDSLI</sequence>
<dbReference type="Proteomes" id="UP000288805">
    <property type="component" value="Unassembled WGS sequence"/>
</dbReference>
<reference evidence="2 3" key="1">
    <citation type="journal article" date="2018" name="PLoS Genet.">
        <title>Population sequencing reveals clonal diversity and ancestral inbreeding in the grapevine cultivar Chardonnay.</title>
        <authorList>
            <person name="Roach M.J."/>
            <person name="Johnson D.L."/>
            <person name="Bohlmann J."/>
            <person name="van Vuuren H.J."/>
            <person name="Jones S.J."/>
            <person name="Pretorius I.S."/>
            <person name="Schmidt S.A."/>
            <person name="Borneman A.R."/>
        </authorList>
    </citation>
    <scope>NUCLEOTIDE SEQUENCE [LARGE SCALE GENOMIC DNA]</scope>
    <source>
        <strain evidence="3">cv. Chardonnay</strain>
        <tissue evidence="2">Leaf</tissue>
    </source>
</reference>
<dbReference type="AlphaFoldDB" id="A0A438DSE8"/>
<proteinExistence type="predicted"/>
<evidence type="ECO:0000313" key="3">
    <source>
        <dbReference type="Proteomes" id="UP000288805"/>
    </source>
</evidence>
<organism evidence="2 3">
    <name type="scientific">Vitis vinifera</name>
    <name type="common">Grape</name>
    <dbReference type="NCBI Taxonomy" id="29760"/>
    <lineage>
        <taxon>Eukaryota</taxon>
        <taxon>Viridiplantae</taxon>
        <taxon>Streptophyta</taxon>
        <taxon>Embryophyta</taxon>
        <taxon>Tracheophyta</taxon>
        <taxon>Spermatophyta</taxon>
        <taxon>Magnoliopsida</taxon>
        <taxon>eudicotyledons</taxon>
        <taxon>Gunneridae</taxon>
        <taxon>Pentapetalae</taxon>
        <taxon>rosids</taxon>
        <taxon>Vitales</taxon>
        <taxon>Vitaceae</taxon>
        <taxon>Viteae</taxon>
        <taxon>Vitis</taxon>
    </lineage>
</organism>
<evidence type="ECO:0000313" key="2">
    <source>
        <dbReference type="EMBL" id="RVW38409.1"/>
    </source>
</evidence>
<feature type="domain" description="Dilute" evidence="1">
    <location>
        <begin position="1"/>
        <end position="123"/>
    </location>
</feature>
<comment type="caution">
    <text evidence="2">The sequence shown here is derived from an EMBL/GenBank/DDBJ whole genome shotgun (WGS) entry which is preliminary data.</text>
</comment>